<dbReference type="Proteomes" id="UP001497497">
    <property type="component" value="Unassembled WGS sequence"/>
</dbReference>
<feature type="non-terminal residue" evidence="2">
    <location>
        <position position="133"/>
    </location>
</feature>
<comment type="caution">
    <text evidence="2">The sequence shown here is derived from an EMBL/GenBank/DDBJ whole genome shotgun (WGS) entry which is preliminary data.</text>
</comment>
<evidence type="ECO:0000256" key="1">
    <source>
        <dbReference type="SAM" id="SignalP"/>
    </source>
</evidence>
<feature type="signal peptide" evidence="1">
    <location>
        <begin position="1"/>
        <end position="26"/>
    </location>
</feature>
<reference evidence="2 3" key="1">
    <citation type="submission" date="2024-04" db="EMBL/GenBank/DDBJ databases">
        <authorList>
            <consortium name="Genoscope - CEA"/>
            <person name="William W."/>
        </authorList>
    </citation>
    <scope>NUCLEOTIDE SEQUENCE [LARGE SCALE GENOMIC DNA]</scope>
</reference>
<evidence type="ECO:0000313" key="3">
    <source>
        <dbReference type="Proteomes" id="UP001497497"/>
    </source>
</evidence>
<gene>
    <name evidence="2" type="ORF">GSLYS_00021708001</name>
</gene>
<organism evidence="2 3">
    <name type="scientific">Lymnaea stagnalis</name>
    <name type="common">Great pond snail</name>
    <name type="synonym">Helix stagnalis</name>
    <dbReference type="NCBI Taxonomy" id="6523"/>
    <lineage>
        <taxon>Eukaryota</taxon>
        <taxon>Metazoa</taxon>
        <taxon>Spiralia</taxon>
        <taxon>Lophotrochozoa</taxon>
        <taxon>Mollusca</taxon>
        <taxon>Gastropoda</taxon>
        <taxon>Heterobranchia</taxon>
        <taxon>Euthyneura</taxon>
        <taxon>Panpulmonata</taxon>
        <taxon>Hygrophila</taxon>
        <taxon>Lymnaeoidea</taxon>
        <taxon>Lymnaeidae</taxon>
        <taxon>Lymnaea</taxon>
    </lineage>
</organism>
<evidence type="ECO:0000313" key="2">
    <source>
        <dbReference type="EMBL" id="CAL1548391.1"/>
    </source>
</evidence>
<protein>
    <submittedName>
        <fullName evidence="2">Uncharacterized protein</fullName>
    </submittedName>
</protein>
<dbReference type="AlphaFoldDB" id="A0AAV2IQA9"/>
<accession>A0AAV2IQA9</accession>
<name>A0AAV2IQA9_LYMST</name>
<feature type="chain" id="PRO_5043718722" evidence="1">
    <location>
        <begin position="27"/>
        <end position="133"/>
    </location>
</feature>
<keyword evidence="1" id="KW-0732">Signal</keyword>
<sequence length="133" mass="14946">MFRMLRLTRLESRVLIFCFMIQVVGCQGTTSTTEISNVTDFIRTAAVINPATETAHHYSADKITAAVTTTEAYKSTLKEDDNVHVKQAEYKQETKVSPMNGKRDVDGRIISQQFPKAFQDTNVRGHINPTNAH</sequence>
<proteinExistence type="predicted"/>
<keyword evidence="3" id="KW-1185">Reference proteome</keyword>
<dbReference type="EMBL" id="CAXITT010001314">
    <property type="protein sequence ID" value="CAL1548391.1"/>
    <property type="molecule type" value="Genomic_DNA"/>
</dbReference>